<evidence type="ECO:0000256" key="8">
    <source>
        <dbReference type="ARBA" id="ARBA00022840"/>
    </source>
</evidence>
<keyword evidence="6" id="KW-0255">Endonuclease</keyword>
<dbReference type="CDD" id="cd18800">
    <property type="entry name" value="SF2_C_EcoR124I-like"/>
    <property type="match status" value="1"/>
</dbReference>
<dbReference type="Gene3D" id="3.40.50.300">
    <property type="entry name" value="P-loop containing nucleotide triphosphate hydrolases"/>
    <property type="match status" value="3"/>
</dbReference>
<reference evidence="12 13" key="1">
    <citation type="journal article" date="2017" name="Int. J. Syst. Evol. Microbiol.">
        <title>Maripseudobacter aurantiacus gen. nov., sp. nov., a novel member of the family Flavobacteriaceae isolated from a sedimentation basin.</title>
        <authorList>
            <person name="Chen C."/>
            <person name="Su Y."/>
            <person name="Tao T."/>
            <person name="Fu G."/>
            <person name="Zhang C."/>
            <person name="Sun C."/>
            <person name="Zhang X."/>
            <person name="Wu M."/>
        </authorList>
    </citation>
    <scope>NUCLEOTIDE SEQUENCE [LARGE SCALE GENOMIC DNA]</scope>
    <source>
        <strain evidence="13">CDA4</strain>
    </source>
</reference>
<keyword evidence="13" id="KW-1185">Reference proteome</keyword>
<evidence type="ECO:0000256" key="6">
    <source>
        <dbReference type="ARBA" id="ARBA00022759"/>
    </source>
</evidence>
<dbReference type="EC" id="3.1.21.3" evidence="10"/>
<keyword evidence="5 10" id="KW-0680">Restriction system</keyword>
<sequence length="988" mass="113127">MAFNELNSVEYYIVHQLSGVNLNKDAVEESRPNYGANWHYKTASEIKRGINEVLVETELKAALVRLNPEITVNPELADEVIYKVRAVLLAVNQIGLVKANEEFFKWLTGEKTMPFGENNRHVPVKLIDFEDVKNNTYIITNQYRIHHRETKIPDIVMLINGIPVVVGEAKTPIRPSISWLDGAHEIHDIYENSVPQLFVPNILSFATEGKELYYGAIRCPLEFWAPWRLENDDDAIAKRLGLGEVGKELSDLLNPHRLLDILQNFSLFSTDKKKRRIKIIPRFQQYEGSNKIVERVKEGRIKKGLIWHFQGSGKSFLMVFAAQKLRRTPELKSPTVIILVDRTDLDTQISGTFNAADIANVETTDSIKELQTMLERDTRKIIVSMIFKFRDAKPNMNTRENIIVLVDEAHRTQEGDLGRQMRAALPNAFLFGLTGTPVNKADKNTFWAFGSEEDKEGYMSRYTFQDSIRDDATLPLHFEPRLVDVHVDKENIDKAFKEFKESAALTDEEADALNKKSAKMAAFLKSPERVSKIVADIATHFKEKVNPHGFKAMIVTPDRYACVQYKEELDTYFPEEASKVVISTSANDPLEFKQKWGVDKSQQEKIVDEFNDAQSDLKFIIVTAKLLTGFDAPILQTMYLDKSIKDHTLLQAICRTNRLYPNKSFGRIVDYFGVFDDAAKALEFDEESVKTVISNLSDLRGKLPQAMRDALSHFKEVDRTLSGFEGLEAAQNAINTDEKKDAFAKDFKYLSKLWESLSPDNLLDIYNSDYKWLSQVFESVKPAGDNLGKLLWFSLGAQTTKLIHENIHVGDVHQLDEFVLDADVIEEIFNNPDPKNAKKLEKILVKRFKKHAGNPKFKSLSERLEELRDKAEQGLITSIEFVKELCKLAKETVQAEKELEALIQEKTPQAALTELFMELKTDKTPAVVERIVTDIDTIVRMVRFPGWQQSNQGEREVQSSLRKILWAKYKIKDQVLFDRAYAYIKEYY</sequence>
<evidence type="ECO:0000256" key="3">
    <source>
        <dbReference type="ARBA" id="ARBA00022722"/>
    </source>
</evidence>
<dbReference type="Proteomes" id="UP000308382">
    <property type="component" value="Unassembled WGS sequence"/>
</dbReference>
<dbReference type="InterPro" id="IPR014001">
    <property type="entry name" value="Helicase_ATP-bd"/>
</dbReference>
<gene>
    <name evidence="12" type="ORF">FEK29_08600</name>
</gene>
<dbReference type="InterPro" id="IPR055180">
    <property type="entry name" value="HsdR_RecA-like_helicase_dom_2"/>
</dbReference>
<dbReference type="CDD" id="cd18030">
    <property type="entry name" value="DEXHc_RE_I_HsdR"/>
    <property type="match status" value="1"/>
</dbReference>
<dbReference type="Pfam" id="PF18766">
    <property type="entry name" value="SWI2_SNF2"/>
    <property type="match status" value="1"/>
</dbReference>
<dbReference type="AlphaFoldDB" id="A0A5R8M5H9"/>
<comment type="catalytic activity">
    <reaction evidence="1 10">
        <text>Endonucleolytic cleavage of DNA to give random double-stranded fragments with terminal 5'-phosphates, ATP is simultaneously hydrolyzed.</text>
        <dbReference type="EC" id="3.1.21.3"/>
    </reaction>
</comment>
<evidence type="ECO:0000256" key="4">
    <source>
        <dbReference type="ARBA" id="ARBA00022741"/>
    </source>
</evidence>
<dbReference type="InterPro" id="IPR027417">
    <property type="entry name" value="P-loop_NTPase"/>
</dbReference>
<evidence type="ECO:0000256" key="7">
    <source>
        <dbReference type="ARBA" id="ARBA00022801"/>
    </source>
</evidence>
<keyword evidence="3" id="KW-0540">Nuclease</keyword>
<evidence type="ECO:0000256" key="2">
    <source>
        <dbReference type="ARBA" id="ARBA00008598"/>
    </source>
</evidence>
<evidence type="ECO:0000256" key="9">
    <source>
        <dbReference type="ARBA" id="ARBA00023125"/>
    </source>
</evidence>
<dbReference type="PANTHER" id="PTHR30195">
    <property type="entry name" value="TYPE I SITE-SPECIFIC DEOXYRIBONUCLEASE PROTEIN SUBUNIT M AND R"/>
    <property type="match status" value="1"/>
</dbReference>
<dbReference type="InterPro" id="IPR040980">
    <property type="entry name" value="SWI2_SNF2"/>
</dbReference>
<evidence type="ECO:0000313" key="13">
    <source>
        <dbReference type="Proteomes" id="UP000308382"/>
    </source>
</evidence>
<dbReference type="Gene3D" id="3.90.1570.50">
    <property type="match status" value="1"/>
</dbReference>
<keyword evidence="4 10" id="KW-0547">Nucleotide-binding</keyword>
<dbReference type="InterPro" id="IPR007409">
    <property type="entry name" value="Restrct_endonuc_type1_HsdR_N"/>
</dbReference>
<keyword evidence="7 10" id="KW-0378">Hydrolase</keyword>
<evidence type="ECO:0000313" key="12">
    <source>
        <dbReference type="EMBL" id="TLF44816.1"/>
    </source>
</evidence>
<keyword evidence="9 10" id="KW-0238">DNA-binding</keyword>
<dbReference type="Pfam" id="PF04313">
    <property type="entry name" value="HSDR_N"/>
    <property type="match status" value="1"/>
</dbReference>
<comment type="similarity">
    <text evidence="2 10">Belongs to the HsdR family.</text>
</comment>
<dbReference type="PROSITE" id="PS51192">
    <property type="entry name" value="HELICASE_ATP_BIND_1"/>
    <property type="match status" value="1"/>
</dbReference>
<comment type="subunit">
    <text evidence="10">The type I restriction/modification system is composed of three polypeptides R, M and S.</text>
</comment>
<evidence type="ECO:0000256" key="1">
    <source>
        <dbReference type="ARBA" id="ARBA00000851"/>
    </source>
</evidence>
<feature type="domain" description="Helicase ATP-binding" evidence="11">
    <location>
        <begin position="295"/>
        <end position="455"/>
    </location>
</feature>
<protein>
    <recommendedName>
        <fullName evidence="10">Type I restriction enzyme endonuclease subunit</fullName>
        <shortName evidence="10">R protein</shortName>
        <ecNumber evidence="10">3.1.21.3</ecNumber>
    </recommendedName>
</protein>
<comment type="caution">
    <text evidence="12">The sequence shown here is derived from an EMBL/GenBank/DDBJ whole genome shotgun (WGS) entry which is preliminary data.</text>
</comment>
<dbReference type="NCBIfam" id="TIGR00348">
    <property type="entry name" value="hsdR"/>
    <property type="match status" value="1"/>
</dbReference>
<proteinExistence type="inferred from homology"/>
<name>A0A5R8M5H9_9FLAO</name>
<dbReference type="GO" id="GO:0003677">
    <property type="term" value="F:DNA binding"/>
    <property type="evidence" value="ECO:0007669"/>
    <property type="project" value="UniProtKB-KW"/>
</dbReference>
<organism evidence="12 13">
    <name type="scientific">Maribacter aurantiacus</name>
    <dbReference type="NCBI Taxonomy" id="1882343"/>
    <lineage>
        <taxon>Bacteria</taxon>
        <taxon>Pseudomonadati</taxon>
        <taxon>Bacteroidota</taxon>
        <taxon>Flavobacteriia</taxon>
        <taxon>Flavobacteriales</taxon>
        <taxon>Flavobacteriaceae</taxon>
        <taxon>Maribacter</taxon>
    </lineage>
</organism>
<dbReference type="InterPro" id="IPR004473">
    <property type="entry name" value="Restrct_endonuc_typeI_HsdR"/>
</dbReference>
<dbReference type="CDD" id="cd22332">
    <property type="entry name" value="HsdR_N"/>
    <property type="match status" value="1"/>
</dbReference>
<dbReference type="InterPro" id="IPR051268">
    <property type="entry name" value="Type-I_R_enzyme_R_subunit"/>
</dbReference>
<comment type="function">
    <text evidence="10">Subunit R is required for both nuclease and ATPase activities, but not for modification.</text>
</comment>
<dbReference type="OrthoDB" id="9758243at2"/>
<dbReference type="GO" id="GO:0005524">
    <property type="term" value="F:ATP binding"/>
    <property type="evidence" value="ECO:0007669"/>
    <property type="project" value="UniProtKB-KW"/>
</dbReference>
<dbReference type="PANTHER" id="PTHR30195:SF15">
    <property type="entry name" value="TYPE I RESTRICTION ENZYME HINDI ENDONUCLEASE SUBUNIT"/>
    <property type="match status" value="1"/>
</dbReference>
<evidence type="ECO:0000259" key="11">
    <source>
        <dbReference type="PROSITE" id="PS51192"/>
    </source>
</evidence>
<dbReference type="GO" id="GO:0009035">
    <property type="term" value="F:type I site-specific deoxyribonuclease activity"/>
    <property type="evidence" value="ECO:0007669"/>
    <property type="project" value="UniProtKB-EC"/>
</dbReference>
<evidence type="ECO:0000256" key="5">
    <source>
        <dbReference type="ARBA" id="ARBA00022747"/>
    </source>
</evidence>
<dbReference type="RefSeq" id="WP_138258025.1">
    <property type="nucleotide sequence ID" value="NZ_VBUK01000004.1"/>
</dbReference>
<dbReference type="GO" id="GO:0009307">
    <property type="term" value="P:DNA restriction-modification system"/>
    <property type="evidence" value="ECO:0007669"/>
    <property type="project" value="UniProtKB-KW"/>
</dbReference>
<dbReference type="SUPFAM" id="SSF52540">
    <property type="entry name" value="P-loop containing nucleoside triphosphate hydrolases"/>
    <property type="match status" value="2"/>
</dbReference>
<keyword evidence="8 10" id="KW-0067">ATP-binding</keyword>
<dbReference type="Pfam" id="PF22679">
    <property type="entry name" value="T1R_D3-like"/>
    <property type="match status" value="1"/>
</dbReference>
<dbReference type="SMART" id="SM00487">
    <property type="entry name" value="DEXDc"/>
    <property type="match status" value="1"/>
</dbReference>
<dbReference type="EMBL" id="VBUK01000004">
    <property type="protein sequence ID" value="TLF44816.1"/>
    <property type="molecule type" value="Genomic_DNA"/>
</dbReference>
<accession>A0A5R8M5H9</accession>
<evidence type="ECO:0000256" key="10">
    <source>
        <dbReference type="RuleBase" id="RU364115"/>
    </source>
</evidence>